<evidence type="ECO:0000313" key="1">
    <source>
        <dbReference type="EMBL" id="KDB51359.1"/>
    </source>
</evidence>
<protein>
    <submittedName>
        <fullName evidence="1">Uncharacterized protein</fullName>
    </submittedName>
</protein>
<sequence>MPGPVRAWCRIAHPLSLAGPNDPRQVNIAGFFLSSVESPCFRGFILKYSRAALSHAALRIP</sequence>
<reference evidence="1 2" key="1">
    <citation type="journal article" date="2014" name="FEMS Microbiol. Ecol.">
        <title>Sphaerotilus natans encrusted with nanoball-shaped Fe(III) oxide minerals formed by nitrate-reducing mixotrophic Fe(II) oxidation.</title>
        <authorList>
            <person name="Park S."/>
            <person name="Kim D.H."/>
            <person name="Lee J.H."/>
            <person name="Hur H.G."/>
        </authorList>
    </citation>
    <scope>NUCLEOTIDE SEQUENCE [LARGE SCALE GENOMIC DNA]</scope>
    <source>
        <strain evidence="1 2">DSM 6575</strain>
    </source>
</reference>
<proteinExistence type="predicted"/>
<keyword evidence="2" id="KW-1185">Reference proteome</keyword>
<name>A0A059KJE7_9BURK</name>
<dbReference type="EMBL" id="AZRA01000085">
    <property type="protein sequence ID" value="KDB51359.1"/>
    <property type="molecule type" value="Genomic_DNA"/>
</dbReference>
<accession>A0A059KJE7</accession>
<dbReference type="AlphaFoldDB" id="A0A059KJE7"/>
<organism evidence="1 2">
    <name type="scientific">Sphaerotilus natans subsp. natans DSM 6575</name>
    <dbReference type="NCBI Taxonomy" id="1286631"/>
    <lineage>
        <taxon>Bacteria</taxon>
        <taxon>Pseudomonadati</taxon>
        <taxon>Pseudomonadota</taxon>
        <taxon>Betaproteobacteria</taxon>
        <taxon>Burkholderiales</taxon>
        <taxon>Sphaerotilaceae</taxon>
        <taxon>Sphaerotilus</taxon>
    </lineage>
</organism>
<comment type="caution">
    <text evidence="1">The sequence shown here is derived from an EMBL/GenBank/DDBJ whole genome shotgun (WGS) entry which is preliminary data.</text>
</comment>
<evidence type="ECO:0000313" key="2">
    <source>
        <dbReference type="Proteomes" id="UP000026714"/>
    </source>
</evidence>
<dbReference type="Proteomes" id="UP000026714">
    <property type="component" value="Unassembled WGS sequence"/>
</dbReference>
<gene>
    <name evidence="1" type="ORF">X805_30480</name>
</gene>